<keyword evidence="1" id="KW-0677">Repeat</keyword>
<dbReference type="Proteomes" id="UP000604046">
    <property type="component" value="Unassembled WGS sequence"/>
</dbReference>
<keyword evidence="2 3" id="KW-0040">ANK repeat</keyword>
<name>A0A812JAB0_9DINO</name>
<keyword evidence="5" id="KW-1185">Reference proteome</keyword>
<accession>A0A812JAB0</accession>
<proteinExistence type="predicted"/>
<dbReference type="PANTHER" id="PTHR24126">
    <property type="entry name" value="ANKYRIN REPEAT, PH AND SEC7 DOMAIN CONTAINING PROTEIN SECG-RELATED"/>
    <property type="match status" value="1"/>
</dbReference>
<dbReference type="PROSITE" id="PS50297">
    <property type="entry name" value="ANK_REP_REGION"/>
    <property type="match status" value="1"/>
</dbReference>
<sequence>MLFPMYTLAVEKLLEMTQMEPHEQLKERGDIILFDGSIGNAAFVSHQWVSKGHPDPDLKQMRVLQDAVKHFLSGNGFISLDVVTESLMQSAKGIPFQEFRAKVLFFWYDYFSVPQTDRCEQTKAINSIHAYVEQCRYFFALCPTIECHFEGRMLNVTTWSTRGWCRLERAARELSEHDTWILVRSSTSVEVVGAAVSGSVGEGEFTVESDRAKLAPVMKAIVQRKLMLSLKAGDFPAYRRHLNLQAVHLRGLEIEPVSDLVPGISGADMPGMVAHFFRQNGLTKVSRRDAAGWWPLHYAAFSGNVQLIEGLLQQRADPNCRTTRDEAKLGFPPWASALDIAVRYRHNEAAQLLIAFRAEVHGGMVPAVQFAAIADNAEGIGLLCAAGGDAMARTALGPNGLEAAAGYGALKAVEELVRQGRPDHLELSEALRAAMVLGGGSAELVKRLVDLRADVDFQYDIYRGLTLMGRLVYAAKSLQHRLGRKTSFSALAYHAHGQTPLMAAMQSAQHEGAAALIALNASLEMRNCRAWRAADFVQGQAIPEFLQQALEGNPAECQKLLNSHFVVAEAL</sequence>
<reference evidence="4" key="1">
    <citation type="submission" date="2021-02" db="EMBL/GenBank/DDBJ databases">
        <authorList>
            <person name="Dougan E. K."/>
            <person name="Rhodes N."/>
            <person name="Thang M."/>
            <person name="Chan C."/>
        </authorList>
    </citation>
    <scope>NUCLEOTIDE SEQUENCE</scope>
</reference>
<evidence type="ECO:0000256" key="1">
    <source>
        <dbReference type="ARBA" id="ARBA00022737"/>
    </source>
</evidence>
<evidence type="ECO:0000313" key="4">
    <source>
        <dbReference type="EMBL" id="CAE7199345.1"/>
    </source>
</evidence>
<comment type="caution">
    <text evidence="4">The sequence shown here is derived from an EMBL/GenBank/DDBJ whole genome shotgun (WGS) entry which is preliminary data.</text>
</comment>
<protein>
    <submittedName>
        <fullName evidence="4">Uncharacterized protein</fullName>
    </submittedName>
</protein>
<evidence type="ECO:0000256" key="2">
    <source>
        <dbReference type="ARBA" id="ARBA00023043"/>
    </source>
</evidence>
<evidence type="ECO:0000256" key="3">
    <source>
        <dbReference type="PROSITE-ProRule" id="PRU00023"/>
    </source>
</evidence>
<dbReference type="SUPFAM" id="SSF48403">
    <property type="entry name" value="Ankyrin repeat"/>
    <property type="match status" value="1"/>
</dbReference>
<dbReference type="Pfam" id="PF00023">
    <property type="entry name" value="Ank"/>
    <property type="match status" value="1"/>
</dbReference>
<dbReference type="PROSITE" id="PS50088">
    <property type="entry name" value="ANK_REPEAT"/>
    <property type="match status" value="1"/>
</dbReference>
<dbReference type="EMBL" id="CAJNDS010000380">
    <property type="protein sequence ID" value="CAE7199345.1"/>
    <property type="molecule type" value="Genomic_DNA"/>
</dbReference>
<evidence type="ECO:0000313" key="5">
    <source>
        <dbReference type="Proteomes" id="UP000604046"/>
    </source>
</evidence>
<dbReference type="InterPro" id="IPR002110">
    <property type="entry name" value="Ankyrin_rpt"/>
</dbReference>
<dbReference type="OrthoDB" id="407555at2759"/>
<dbReference type="AlphaFoldDB" id="A0A812JAB0"/>
<feature type="repeat" description="ANK" evidence="3">
    <location>
        <begin position="291"/>
        <end position="323"/>
    </location>
</feature>
<dbReference type="SMART" id="SM00248">
    <property type="entry name" value="ANK"/>
    <property type="match status" value="5"/>
</dbReference>
<gene>
    <name evidence="4" type="ORF">SNAT2548_LOCUS5834</name>
</gene>
<organism evidence="4 5">
    <name type="scientific">Symbiodinium natans</name>
    <dbReference type="NCBI Taxonomy" id="878477"/>
    <lineage>
        <taxon>Eukaryota</taxon>
        <taxon>Sar</taxon>
        <taxon>Alveolata</taxon>
        <taxon>Dinophyceae</taxon>
        <taxon>Suessiales</taxon>
        <taxon>Symbiodiniaceae</taxon>
        <taxon>Symbiodinium</taxon>
    </lineage>
</organism>
<dbReference type="InterPro" id="IPR036770">
    <property type="entry name" value="Ankyrin_rpt-contain_sf"/>
</dbReference>
<dbReference type="PANTHER" id="PTHR24126:SF14">
    <property type="entry name" value="ANK_REP_REGION DOMAIN-CONTAINING PROTEIN"/>
    <property type="match status" value="1"/>
</dbReference>
<dbReference type="Gene3D" id="1.25.40.20">
    <property type="entry name" value="Ankyrin repeat-containing domain"/>
    <property type="match status" value="2"/>
</dbReference>